<keyword evidence="3" id="KW-1185">Reference proteome</keyword>
<comment type="caution">
    <text evidence="2">The sequence shown here is derived from an EMBL/GenBank/DDBJ whole genome shotgun (WGS) entry which is preliminary data.</text>
</comment>
<proteinExistence type="predicted"/>
<accession>A0AAV0M1J5</accession>
<dbReference type="GO" id="GO:0003723">
    <property type="term" value="F:RNA binding"/>
    <property type="evidence" value="ECO:0007669"/>
    <property type="project" value="InterPro"/>
</dbReference>
<evidence type="ECO:0000313" key="2">
    <source>
        <dbReference type="EMBL" id="CAI0440346.1"/>
    </source>
</evidence>
<dbReference type="EMBL" id="CAMGYJ010000006">
    <property type="protein sequence ID" value="CAI0440346.1"/>
    <property type="molecule type" value="Genomic_DNA"/>
</dbReference>
<evidence type="ECO:0000259" key="1">
    <source>
        <dbReference type="Pfam" id="PF11955"/>
    </source>
</evidence>
<dbReference type="InterPro" id="IPR021099">
    <property type="entry name" value="PORR_domain"/>
</dbReference>
<dbReference type="Pfam" id="PF11955">
    <property type="entry name" value="PORR"/>
    <property type="match status" value="1"/>
</dbReference>
<gene>
    <name evidence="2" type="ORF">LITE_LOCUS26488</name>
</gene>
<evidence type="ECO:0000313" key="3">
    <source>
        <dbReference type="Proteomes" id="UP001154282"/>
    </source>
</evidence>
<dbReference type="AlphaFoldDB" id="A0AAV0M1J5"/>
<name>A0AAV0M1J5_9ROSI</name>
<organism evidence="2 3">
    <name type="scientific">Linum tenue</name>
    <dbReference type="NCBI Taxonomy" id="586396"/>
    <lineage>
        <taxon>Eukaryota</taxon>
        <taxon>Viridiplantae</taxon>
        <taxon>Streptophyta</taxon>
        <taxon>Embryophyta</taxon>
        <taxon>Tracheophyta</taxon>
        <taxon>Spermatophyta</taxon>
        <taxon>Magnoliopsida</taxon>
        <taxon>eudicotyledons</taxon>
        <taxon>Gunneridae</taxon>
        <taxon>Pentapetalae</taxon>
        <taxon>rosids</taxon>
        <taxon>fabids</taxon>
        <taxon>Malpighiales</taxon>
        <taxon>Linaceae</taxon>
        <taxon>Linum</taxon>
    </lineage>
</organism>
<dbReference type="Proteomes" id="UP001154282">
    <property type="component" value="Unassembled WGS sequence"/>
</dbReference>
<reference evidence="2" key="1">
    <citation type="submission" date="2022-08" db="EMBL/GenBank/DDBJ databases">
        <authorList>
            <person name="Gutierrez-Valencia J."/>
        </authorList>
    </citation>
    <scope>NUCLEOTIDE SEQUENCE</scope>
</reference>
<dbReference type="InterPro" id="IPR045040">
    <property type="entry name" value="PORR_fam"/>
</dbReference>
<feature type="domain" description="PORR" evidence="1">
    <location>
        <begin position="36"/>
        <end position="362"/>
    </location>
</feature>
<dbReference type="PANTHER" id="PTHR31476:SF6">
    <property type="entry name" value="EMB|CAB68190.1"/>
    <property type="match status" value="1"/>
</dbReference>
<protein>
    <recommendedName>
        <fullName evidence="1">PORR domain-containing protein</fullName>
    </recommendedName>
</protein>
<dbReference type="PANTHER" id="PTHR31476">
    <property type="entry name" value="PROTEIN WHAT'S THIS FACTOR 1 HOMOLOG, CHLOROPLASTIC"/>
    <property type="match status" value="1"/>
</dbReference>
<sequence length="462" mass="53327">MFSLRRGNVSGFLHGSRKAFSLQQNFSLVNVKLKWVKDSVLDRVVSGQGDLKAVCFLVSIISSAPSHSLPVYSLTKHRGQLGLPLDLKLSTFLRRYPTIFHEYHILDSGGTRVPSFQLTPEALDLHQEEQNAIDQNRNDLVERLCKLLMLTKDRSLPFQTIDQLKWDLGLPYHYHDSLVLHHPYKFCLVRFPDDRVGLKLRFWDDQLAVSQLQTKAPQEELEHGCLRFPVGFTRGFGLKRKSMVWLEEWQKLPYTSPYVDPSSLDVRTDVSEKRIVGVFHELLHLTLEKKTERKNVSNLRTALRLPQKFTKVFERHPGVFYISKKCDTQTVVLREGYDRGELQEKHALVSVRAKYARLMKRGFLERSMGLHKNSEESVEEEEIIWIGESLSPNEPAVVPNDVVGIEERRRERRAGDDWVRDVRVSLGINGAGCRFVRVEKAVEVPVLIPAVEKSRRRRSVWG</sequence>